<keyword evidence="5" id="KW-0539">Nucleus</keyword>
<dbReference type="Pfam" id="PF05712">
    <property type="entry name" value="MRG"/>
    <property type="match status" value="1"/>
</dbReference>
<dbReference type="GO" id="GO:0097240">
    <property type="term" value="P:chromosome attachment to the nuclear envelope"/>
    <property type="evidence" value="ECO:0007669"/>
    <property type="project" value="EnsemblMetazoa"/>
</dbReference>
<dbReference type="PANTHER" id="PTHR10880:SF48">
    <property type="entry name" value="MORTALITY FACTOR 4 LIKE 2"/>
    <property type="match status" value="1"/>
</dbReference>
<evidence type="ECO:0000256" key="1">
    <source>
        <dbReference type="ARBA" id="ARBA00004123"/>
    </source>
</evidence>
<feature type="region of interest" description="Disordered" evidence="6">
    <location>
        <begin position="91"/>
        <end position="120"/>
    </location>
</feature>
<evidence type="ECO:0000259" key="8">
    <source>
        <dbReference type="Pfam" id="PF11717"/>
    </source>
</evidence>
<reference evidence="10" key="1">
    <citation type="submission" date="2011-07" db="EMBL/GenBank/DDBJ databases">
        <authorList>
            <consortium name="Caenorhabditis brenneri Sequencing and Analysis Consortium"/>
            <person name="Wilson R.K."/>
        </authorList>
    </citation>
    <scope>NUCLEOTIDE SEQUENCE [LARGE SCALE GENOMIC DNA]</scope>
    <source>
        <strain evidence="10">PB2801</strain>
    </source>
</reference>
<dbReference type="InterPro" id="IPR025995">
    <property type="entry name" value="Tudor-knot"/>
</dbReference>
<evidence type="ECO:0000256" key="6">
    <source>
        <dbReference type="SAM" id="MobiDB-lite"/>
    </source>
</evidence>
<evidence type="ECO:0000256" key="5">
    <source>
        <dbReference type="ARBA" id="ARBA00023242"/>
    </source>
</evidence>
<dbReference type="GO" id="GO:0035267">
    <property type="term" value="C:NuA4 histone acetyltransferase complex"/>
    <property type="evidence" value="ECO:0007669"/>
    <property type="project" value="TreeGrafter"/>
</dbReference>
<dbReference type="Proteomes" id="UP000008068">
    <property type="component" value="Unassembled WGS sequence"/>
</dbReference>
<feature type="domain" description="MRG" evidence="7">
    <location>
        <begin position="147"/>
        <end position="341"/>
    </location>
</feature>
<evidence type="ECO:0000256" key="4">
    <source>
        <dbReference type="ARBA" id="ARBA00023163"/>
    </source>
</evidence>
<keyword evidence="10" id="KW-1185">Reference proteome</keyword>
<comment type="subcellular location">
    <subcellularLocation>
        <location evidence="1">Nucleus</location>
    </subcellularLocation>
</comment>
<organism evidence="10">
    <name type="scientific">Caenorhabditis brenneri</name>
    <name type="common">Nematode worm</name>
    <dbReference type="NCBI Taxonomy" id="135651"/>
    <lineage>
        <taxon>Eukaryota</taxon>
        <taxon>Metazoa</taxon>
        <taxon>Ecdysozoa</taxon>
        <taxon>Nematoda</taxon>
        <taxon>Chromadorea</taxon>
        <taxon>Rhabditida</taxon>
        <taxon>Rhabditina</taxon>
        <taxon>Rhabditomorpha</taxon>
        <taxon>Rhabditoidea</taxon>
        <taxon>Rhabditidae</taxon>
        <taxon>Peloderinae</taxon>
        <taxon>Caenorhabditis</taxon>
    </lineage>
</organism>
<evidence type="ECO:0000313" key="9">
    <source>
        <dbReference type="EMBL" id="EGT36778.1"/>
    </source>
</evidence>
<dbReference type="GO" id="GO:0009792">
    <property type="term" value="P:embryo development ending in birth or egg hatching"/>
    <property type="evidence" value="ECO:0007669"/>
    <property type="project" value="EnsemblMetazoa"/>
</dbReference>
<dbReference type="OrthoDB" id="124855at2759"/>
<sequence length="364" mass="40836">MAETNKAPPTPKFRVGEEIAAMHTNAIYPATVKEIKEHKGELKYLIHFTGWNRRYDERIPVGKEAGKMFAKDAAPRDAVVEPHLLMKKSAKMREGGSVNGDATTPVPPKKGPKTRFTVPSPPPILVDHEEGSSAKVDIPNQNPLSHIKEPTSIVNLPQSLRKILVDDFELINRGYLVKESSAKNNIDQIITDYIKTIAVGDKDLTQEHSDITHENGKETRSTNVGMVLAARGLLDYFNATIGYQMLYRGERSQYNDLVARVLVDSEGHKRGQVPLPDEQFRASNYYGIIHLVRMLARIEDLLKMSSWNDFLQGRIMSGVDDLLGFLDKNLKKYYKGAAEYMTADTDYHTRILAKNDDEPGTSSN</sequence>
<dbReference type="FunCoup" id="G0NSJ0">
    <property type="interactions" value="3095"/>
</dbReference>
<dbReference type="GO" id="GO:0070192">
    <property type="term" value="P:chromosome organization involved in meiotic cell cycle"/>
    <property type="evidence" value="ECO:0007669"/>
    <property type="project" value="EnsemblMetazoa"/>
</dbReference>
<keyword evidence="2" id="KW-0156">Chromatin regulator</keyword>
<dbReference type="Pfam" id="PF11717">
    <property type="entry name" value="Tudor-knot"/>
    <property type="match status" value="1"/>
</dbReference>
<evidence type="ECO:0000313" key="10">
    <source>
        <dbReference type="Proteomes" id="UP000008068"/>
    </source>
</evidence>
<proteinExistence type="predicted"/>
<keyword evidence="3" id="KW-0805">Transcription regulation</keyword>
<dbReference type="PANTHER" id="PTHR10880">
    <property type="entry name" value="MORTALITY FACTOR 4-LIKE PROTEIN"/>
    <property type="match status" value="1"/>
</dbReference>
<dbReference type="GO" id="GO:0031507">
    <property type="term" value="P:heterochromatin formation"/>
    <property type="evidence" value="ECO:0007669"/>
    <property type="project" value="EnsemblMetazoa"/>
</dbReference>
<dbReference type="OMA" id="CVKLAIK"/>
<dbReference type="InterPro" id="IPR008676">
    <property type="entry name" value="MRG"/>
</dbReference>
<name>G0NSJ0_CAEBE</name>
<evidence type="ECO:0000256" key="2">
    <source>
        <dbReference type="ARBA" id="ARBA00022853"/>
    </source>
</evidence>
<dbReference type="InParanoid" id="G0NSJ0"/>
<dbReference type="SUPFAM" id="SSF54160">
    <property type="entry name" value="Chromo domain-like"/>
    <property type="match status" value="1"/>
</dbReference>
<dbReference type="GO" id="GO:0000791">
    <property type="term" value="C:euchromatin"/>
    <property type="evidence" value="ECO:0007669"/>
    <property type="project" value="EnsemblMetazoa"/>
</dbReference>
<dbReference type="GO" id="GO:0030849">
    <property type="term" value="C:autosome"/>
    <property type="evidence" value="ECO:0007669"/>
    <property type="project" value="EnsemblMetazoa"/>
</dbReference>
<dbReference type="GO" id="GO:0005634">
    <property type="term" value="C:nucleus"/>
    <property type="evidence" value="ECO:0007669"/>
    <property type="project" value="UniProtKB-SubCell"/>
</dbReference>
<dbReference type="EMBL" id="GL379938">
    <property type="protein sequence ID" value="EGT36778.1"/>
    <property type="molecule type" value="Genomic_DNA"/>
</dbReference>
<evidence type="ECO:0000256" key="3">
    <source>
        <dbReference type="ARBA" id="ARBA00023015"/>
    </source>
</evidence>
<dbReference type="Gene3D" id="2.30.30.140">
    <property type="match status" value="1"/>
</dbReference>
<gene>
    <name evidence="9" type="primary">Cbn-mrg-1</name>
    <name evidence="9" type="ORF">CAEBREN_24186</name>
</gene>
<accession>G0NSJ0</accession>
<dbReference type="AlphaFoldDB" id="G0NSJ0"/>
<dbReference type="Gene3D" id="1.10.274.30">
    <property type="entry name" value="MRG domain"/>
    <property type="match status" value="1"/>
</dbReference>
<protein>
    <submittedName>
        <fullName evidence="9">CBN-MRG-1 protein</fullName>
    </submittedName>
</protein>
<dbReference type="GO" id="GO:0000122">
    <property type="term" value="P:negative regulation of transcription by RNA polymerase II"/>
    <property type="evidence" value="ECO:0007669"/>
    <property type="project" value="EnsemblMetazoa"/>
</dbReference>
<dbReference type="GO" id="GO:0007281">
    <property type="term" value="P:germ cell development"/>
    <property type="evidence" value="ECO:0007669"/>
    <property type="project" value="EnsemblMetazoa"/>
</dbReference>
<dbReference type="eggNOG" id="KOG3001">
    <property type="taxonomic scope" value="Eukaryota"/>
</dbReference>
<dbReference type="InterPro" id="IPR038217">
    <property type="entry name" value="MRG_C_sf"/>
</dbReference>
<dbReference type="InterPro" id="IPR026541">
    <property type="entry name" value="MRG_dom"/>
</dbReference>
<dbReference type="GO" id="GO:0045944">
    <property type="term" value="P:positive regulation of transcription by RNA polymerase II"/>
    <property type="evidence" value="ECO:0007669"/>
    <property type="project" value="EnsemblMetazoa"/>
</dbReference>
<dbReference type="STRING" id="135651.G0NSJ0"/>
<feature type="domain" description="Tudor-knot" evidence="8">
    <location>
        <begin position="14"/>
        <end position="61"/>
    </location>
</feature>
<dbReference type="GO" id="GO:1905632">
    <property type="term" value="P:protein localization to euchromatin"/>
    <property type="evidence" value="ECO:0007669"/>
    <property type="project" value="EnsemblMetazoa"/>
</dbReference>
<dbReference type="InterPro" id="IPR016197">
    <property type="entry name" value="Chromo-like_dom_sf"/>
</dbReference>
<dbReference type="HOGENOM" id="CLU_039566_0_0_1"/>
<evidence type="ECO:0000259" key="7">
    <source>
        <dbReference type="Pfam" id="PF05712"/>
    </source>
</evidence>
<dbReference type="PROSITE" id="PS51640">
    <property type="entry name" value="MRG"/>
    <property type="match status" value="1"/>
</dbReference>
<keyword evidence="4" id="KW-0804">Transcription</keyword>